<dbReference type="EMBL" id="MKXG01000042">
    <property type="protein sequence ID" value="PJZ17124.1"/>
    <property type="molecule type" value="Genomic_DNA"/>
</dbReference>
<dbReference type="InterPro" id="IPR028082">
    <property type="entry name" value="Peripla_BP_I"/>
</dbReference>
<reference evidence="5 6" key="1">
    <citation type="submission" date="2016-10" db="EMBL/GenBank/DDBJ databases">
        <title>WGS of isloates from the oral cavity of healthy individuals.</title>
        <authorList>
            <person name="Sharma S."/>
            <person name="Pal V.K."/>
            <person name="Patil P.B."/>
            <person name="Korpole S."/>
            <person name="Grover V."/>
        </authorList>
    </citation>
    <scope>NUCLEOTIDE SEQUENCE [LARGE SCALE GENOMIC DNA]</scope>
    <source>
        <strain evidence="5 6">DISK12</strain>
    </source>
</reference>
<evidence type="ECO:0000256" key="1">
    <source>
        <dbReference type="ARBA" id="ARBA00023015"/>
    </source>
</evidence>
<dbReference type="Proteomes" id="UP000231914">
    <property type="component" value="Unassembled WGS sequence"/>
</dbReference>
<dbReference type="InterPro" id="IPR000524">
    <property type="entry name" value="Tscrpt_reg_HTH_GntR"/>
</dbReference>
<evidence type="ECO:0000313" key="5">
    <source>
        <dbReference type="EMBL" id="PJZ17124.1"/>
    </source>
</evidence>
<evidence type="ECO:0000256" key="3">
    <source>
        <dbReference type="ARBA" id="ARBA00023163"/>
    </source>
</evidence>
<organism evidence="5 6">
    <name type="scientific">Lactobacillus crispatus</name>
    <dbReference type="NCBI Taxonomy" id="47770"/>
    <lineage>
        <taxon>Bacteria</taxon>
        <taxon>Bacillati</taxon>
        <taxon>Bacillota</taxon>
        <taxon>Bacilli</taxon>
        <taxon>Lactobacillales</taxon>
        <taxon>Lactobacillaceae</taxon>
        <taxon>Lactobacillus</taxon>
    </lineage>
</organism>
<dbReference type="InterPro" id="IPR036390">
    <property type="entry name" value="WH_DNA-bd_sf"/>
</dbReference>
<gene>
    <name evidence="5" type="ORF">BHU41_07105</name>
</gene>
<dbReference type="Gene3D" id="3.40.50.2300">
    <property type="match status" value="2"/>
</dbReference>
<dbReference type="Gene3D" id="1.10.10.10">
    <property type="entry name" value="Winged helix-like DNA-binding domain superfamily/Winged helix DNA-binding domain"/>
    <property type="match status" value="1"/>
</dbReference>
<dbReference type="PANTHER" id="PTHR30146:SF150">
    <property type="entry name" value="ARABINOSE METABOLISM TRANSCRIPTIONAL REPRESSOR"/>
    <property type="match status" value="1"/>
</dbReference>
<dbReference type="CDD" id="cd01541">
    <property type="entry name" value="PBP1_AraR"/>
    <property type="match status" value="1"/>
</dbReference>
<keyword evidence="3" id="KW-0804">Transcription</keyword>
<comment type="caution">
    <text evidence="5">The sequence shown here is derived from an EMBL/GenBank/DDBJ whole genome shotgun (WGS) entry which is preliminary data.</text>
</comment>
<dbReference type="Pfam" id="PF00392">
    <property type="entry name" value="GntR"/>
    <property type="match status" value="1"/>
</dbReference>
<dbReference type="PANTHER" id="PTHR30146">
    <property type="entry name" value="LACI-RELATED TRANSCRIPTIONAL REPRESSOR"/>
    <property type="match status" value="1"/>
</dbReference>
<dbReference type="InterPro" id="IPR033532">
    <property type="entry name" value="AraR_ligand_bind_dom"/>
</dbReference>
<keyword evidence="2" id="KW-0238">DNA-binding</keyword>
<dbReference type="RefSeq" id="WP_100732645.1">
    <property type="nucleotide sequence ID" value="NZ_JAATOH010000049.1"/>
</dbReference>
<dbReference type="InterPro" id="IPR036388">
    <property type="entry name" value="WH-like_DNA-bd_sf"/>
</dbReference>
<dbReference type="PRINTS" id="PR00035">
    <property type="entry name" value="HTHGNTR"/>
</dbReference>
<dbReference type="InterPro" id="IPR046335">
    <property type="entry name" value="LacI/GalR-like_sensor"/>
</dbReference>
<dbReference type="Pfam" id="PF13377">
    <property type="entry name" value="Peripla_BP_3"/>
    <property type="match status" value="1"/>
</dbReference>
<dbReference type="GO" id="GO:0003700">
    <property type="term" value="F:DNA-binding transcription factor activity"/>
    <property type="evidence" value="ECO:0007669"/>
    <property type="project" value="InterPro"/>
</dbReference>
<evidence type="ECO:0000256" key="2">
    <source>
        <dbReference type="ARBA" id="ARBA00023125"/>
    </source>
</evidence>
<dbReference type="SMART" id="SM00345">
    <property type="entry name" value="HTH_GNTR"/>
    <property type="match status" value="1"/>
</dbReference>
<protein>
    <submittedName>
        <fullName evidence="5">GntR family transcriptional regulator</fullName>
    </submittedName>
</protein>
<dbReference type="GO" id="GO:0000976">
    <property type="term" value="F:transcription cis-regulatory region binding"/>
    <property type="evidence" value="ECO:0007669"/>
    <property type="project" value="TreeGrafter"/>
</dbReference>
<keyword evidence="1" id="KW-0805">Transcription regulation</keyword>
<evidence type="ECO:0000259" key="4">
    <source>
        <dbReference type="PROSITE" id="PS50949"/>
    </source>
</evidence>
<dbReference type="SUPFAM" id="SSF46785">
    <property type="entry name" value="Winged helix' DNA-binding domain"/>
    <property type="match status" value="1"/>
</dbReference>
<sequence>MSEIKYENVKDKIKNLIKNGKYEVGSKLPTESELMEKYGVSRYTIRRAAGELESEHFIYRVQGGGMYVDDWKKQRKPVNDSKLIGVITTHLADYIFPRIISGIDRIITENGYSLILNNTHNSCEREEKAIQRMIDNQVSGLIIEPSQSALPNKDLSIYTKLKEAGIPTLFINAHYPQLDFPYLELDDTKAEEEMTDHLIKLGHKRILGVFQIDDMQGANRLKGFLDAYMAHPDISYLSETVMYHSQQDMNPVFKKTVNLLEGTEAPTAIVCYNDDLAIQMMNVIRSIDLKIPEDVSIAGFDDFVMGHYVIPKLTTVEHPKERMGVDAAKMMLKMIAGEEVESKLYEVKMIYNGSISSKVKEIES</sequence>
<evidence type="ECO:0000313" key="6">
    <source>
        <dbReference type="Proteomes" id="UP000231914"/>
    </source>
</evidence>
<dbReference type="SUPFAM" id="SSF53822">
    <property type="entry name" value="Periplasmic binding protein-like I"/>
    <property type="match status" value="1"/>
</dbReference>
<name>A0A2M9WNX1_9LACO</name>
<feature type="domain" description="HTH gntR-type" evidence="4">
    <location>
        <begin position="3"/>
        <end position="71"/>
    </location>
</feature>
<proteinExistence type="predicted"/>
<accession>A0A2M9WNX1</accession>
<dbReference type="PROSITE" id="PS50949">
    <property type="entry name" value="HTH_GNTR"/>
    <property type="match status" value="1"/>
</dbReference>
<dbReference type="CDD" id="cd07377">
    <property type="entry name" value="WHTH_GntR"/>
    <property type="match status" value="1"/>
</dbReference>
<dbReference type="AlphaFoldDB" id="A0A2M9WNX1"/>